<feature type="domain" description="Transcription factor DP C-terminal" evidence="13">
    <location>
        <begin position="230"/>
        <end position="351"/>
    </location>
</feature>
<dbReference type="InterPro" id="IPR038168">
    <property type="entry name" value="TF_DP_C_sf"/>
</dbReference>
<evidence type="ECO:0000259" key="14">
    <source>
        <dbReference type="SMART" id="SM01372"/>
    </source>
</evidence>
<feature type="compositionally biased region" description="Low complexity" evidence="12">
    <location>
        <begin position="426"/>
        <end position="453"/>
    </location>
</feature>
<dbReference type="InterPro" id="IPR037241">
    <property type="entry name" value="E2F-DP_heterodim"/>
</dbReference>
<feature type="region of interest" description="Disordered" evidence="12">
    <location>
        <begin position="54"/>
        <end position="73"/>
    </location>
</feature>
<evidence type="ECO:0000313" key="16">
    <source>
        <dbReference type="Proteomes" id="UP000075714"/>
    </source>
</evidence>
<feature type="compositionally biased region" description="Low complexity" evidence="12">
    <location>
        <begin position="625"/>
        <end position="646"/>
    </location>
</feature>
<dbReference type="PANTHER" id="PTHR12548">
    <property type="entry name" value="TRANSCRIPTION FACTOR DP"/>
    <property type="match status" value="1"/>
</dbReference>
<feature type="compositionally biased region" description="Low complexity" evidence="12">
    <location>
        <begin position="463"/>
        <end position="479"/>
    </location>
</feature>
<dbReference type="SUPFAM" id="SSF144074">
    <property type="entry name" value="E2F-DP heterodimerization region"/>
    <property type="match status" value="1"/>
</dbReference>
<dbReference type="CDD" id="cd14458">
    <property type="entry name" value="DP_DD"/>
    <property type="match status" value="1"/>
</dbReference>
<dbReference type="Gene3D" id="1.20.140.80">
    <property type="entry name" value="Transcription factor DP"/>
    <property type="match status" value="1"/>
</dbReference>
<dbReference type="Gene3D" id="1.10.10.10">
    <property type="entry name" value="Winged helix-like DNA-binding domain superfamily/Winged helix DNA-binding domain"/>
    <property type="match status" value="1"/>
</dbReference>
<comment type="subcellular location">
    <subcellularLocation>
        <location evidence="2">Cytoplasm</location>
    </subcellularLocation>
    <subcellularLocation>
        <location evidence="1 11">Nucleus</location>
    </subcellularLocation>
</comment>
<keyword evidence="6" id="KW-0175">Coiled coil</keyword>
<dbReference type="Proteomes" id="UP000075714">
    <property type="component" value="Unassembled WGS sequence"/>
</dbReference>
<evidence type="ECO:0000256" key="1">
    <source>
        <dbReference type="ARBA" id="ARBA00004123"/>
    </source>
</evidence>
<feature type="compositionally biased region" description="Polar residues" evidence="12">
    <location>
        <begin position="664"/>
        <end position="679"/>
    </location>
</feature>
<keyword evidence="8 11" id="KW-0804">Transcription</keyword>
<evidence type="ECO:0000256" key="11">
    <source>
        <dbReference type="RuleBase" id="RU003796"/>
    </source>
</evidence>
<evidence type="ECO:0000256" key="7">
    <source>
        <dbReference type="ARBA" id="ARBA00023125"/>
    </source>
</evidence>
<organism evidence="15 16">
    <name type="scientific">Gonium pectorale</name>
    <name type="common">Green alga</name>
    <dbReference type="NCBI Taxonomy" id="33097"/>
    <lineage>
        <taxon>Eukaryota</taxon>
        <taxon>Viridiplantae</taxon>
        <taxon>Chlorophyta</taxon>
        <taxon>core chlorophytes</taxon>
        <taxon>Chlorophyceae</taxon>
        <taxon>CS clade</taxon>
        <taxon>Chlamydomonadales</taxon>
        <taxon>Volvocaceae</taxon>
        <taxon>Gonium</taxon>
    </lineage>
</organism>
<feature type="compositionally biased region" description="Low complexity" evidence="12">
    <location>
        <begin position="570"/>
        <end position="583"/>
    </location>
</feature>
<feature type="compositionally biased region" description="Basic and acidic residues" evidence="12">
    <location>
        <begin position="1"/>
        <end position="11"/>
    </location>
</feature>
<dbReference type="GO" id="GO:0070176">
    <property type="term" value="C:DRM complex"/>
    <property type="evidence" value="ECO:0007669"/>
    <property type="project" value="UniProtKB-ARBA"/>
</dbReference>
<dbReference type="AlphaFoldDB" id="A0A150H2I9"/>
<name>A0A150H2I9_GONPE</name>
<dbReference type="GO" id="GO:0000977">
    <property type="term" value="F:RNA polymerase II transcription regulatory region sequence-specific DNA binding"/>
    <property type="evidence" value="ECO:0007669"/>
    <property type="project" value="TreeGrafter"/>
</dbReference>
<feature type="compositionally biased region" description="Pro residues" evidence="12">
    <location>
        <begin position="613"/>
        <end position="624"/>
    </location>
</feature>
<evidence type="ECO:0000259" key="13">
    <source>
        <dbReference type="SMART" id="SM01138"/>
    </source>
</evidence>
<dbReference type="SMART" id="SM01138">
    <property type="entry name" value="DP"/>
    <property type="match status" value="1"/>
</dbReference>
<gene>
    <name evidence="15" type="ORF">GPECTOR_1g256</name>
</gene>
<evidence type="ECO:0000256" key="9">
    <source>
        <dbReference type="ARBA" id="ARBA00023242"/>
    </source>
</evidence>
<dbReference type="Pfam" id="PF08781">
    <property type="entry name" value="DP"/>
    <property type="match status" value="1"/>
</dbReference>
<comment type="similarity">
    <text evidence="3 11">Belongs to the E2F/DP family.</text>
</comment>
<feature type="compositionally biased region" description="Polar residues" evidence="12">
    <location>
        <begin position="135"/>
        <end position="144"/>
    </location>
</feature>
<feature type="domain" description="E2F/DP family winged-helix DNA-binding" evidence="14">
    <location>
        <begin position="143"/>
        <end position="223"/>
    </location>
</feature>
<feature type="compositionally biased region" description="Pro residues" evidence="12">
    <location>
        <begin position="57"/>
        <end position="73"/>
    </location>
</feature>
<keyword evidence="16" id="KW-1185">Reference proteome</keyword>
<evidence type="ECO:0000256" key="10">
    <source>
        <dbReference type="ARBA" id="ARBA00023306"/>
    </source>
</evidence>
<feature type="region of interest" description="Disordered" evidence="12">
    <location>
        <begin position="612"/>
        <end position="679"/>
    </location>
</feature>
<comment type="caution">
    <text evidence="15">The sequence shown here is derived from an EMBL/GenBank/DDBJ whole genome shotgun (WGS) entry which is preliminary data.</text>
</comment>
<feature type="region of interest" description="Disordered" evidence="12">
    <location>
        <begin position="516"/>
        <end position="583"/>
    </location>
</feature>
<evidence type="ECO:0000256" key="2">
    <source>
        <dbReference type="ARBA" id="ARBA00004496"/>
    </source>
</evidence>
<keyword evidence="9 11" id="KW-0539">Nucleus</keyword>
<dbReference type="FunFam" id="1.10.10.10:FF:000187">
    <property type="entry name" value="Transcription factor-like protein DPB"/>
    <property type="match status" value="1"/>
</dbReference>
<evidence type="ECO:0000256" key="4">
    <source>
        <dbReference type="ARBA" id="ARBA00022490"/>
    </source>
</evidence>
<dbReference type="PANTHER" id="PTHR12548:SF9">
    <property type="entry name" value="TRANSCRIPTION FACTOR DP"/>
    <property type="match status" value="1"/>
</dbReference>
<evidence type="ECO:0000256" key="3">
    <source>
        <dbReference type="ARBA" id="ARBA00010940"/>
    </source>
</evidence>
<dbReference type="InterPro" id="IPR015648">
    <property type="entry name" value="Transcrpt_fac_DP"/>
</dbReference>
<protein>
    <submittedName>
        <fullName evidence="15">DP1 protein</fullName>
    </submittedName>
</protein>
<dbReference type="GO" id="GO:0005737">
    <property type="term" value="C:cytoplasm"/>
    <property type="evidence" value="ECO:0007669"/>
    <property type="project" value="UniProtKB-SubCell"/>
</dbReference>
<evidence type="ECO:0000256" key="5">
    <source>
        <dbReference type="ARBA" id="ARBA00023015"/>
    </source>
</evidence>
<keyword evidence="5 11" id="KW-0805">Transcription regulation</keyword>
<reference evidence="16" key="1">
    <citation type="journal article" date="2016" name="Nat. Commun.">
        <title>The Gonium pectorale genome demonstrates co-option of cell cycle regulation during the evolution of multicellularity.</title>
        <authorList>
            <person name="Hanschen E.R."/>
            <person name="Marriage T.N."/>
            <person name="Ferris P.J."/>
            <person name="Hamaji T."/>
            <person name="Toyoda A."/>
            <person name="Fujiyama A."/>
            <person name="Neme R."/>
            <person name="Noguchi H."/>
            <person name="Minakuchi Y."/>
            <person name="Suzuki M."/>
            <person name="Kawai-Toyooka H."/>
            <person name="Smith D.R."/>
            <person name="Sparks H."/>
            <person name="Anderson J."/>
            <person name="Bakaric R."/>
            <person name="Luria V."/>
            <person name="Karger A."/>
            <person name="Kirschner M.W."/>
            <person name="Durand P.M."/>
            <person name="Michod R.E."/>
            <person name="Nozaki H."/>
            <person name="Olson B.J."/>
        </authorList>
    </citation>
    <scope>NUCLEOTIDE SEQUENCE [LARGE SCALE GENOMIC DNA]</scope>
    <source>
        <strain evidence="16">NIES-2863</strain>
    </source>
</reference>
<keyword evidence="10" id="KW-0131">Cell cycle</keyword>
<dbReference type="InterPro" id="IPR003316">
    <property type="entry name" value="E2F_WHTH_DNA-bd_dom"/>
</dbReference>
<evidence type="ECO:0000313" key="15">
    <source>
        <dbReference type="EMBL" id="KXZ56291.1"/>
    </source>
</evidence>
<dbReference type="SUPFAM" id="SSF46785">
    <property type="entry name" value="Winged helix' DNA-binding domain"/>
    <property type="match status" value="1"/>
</dbReference>
<dbReference type="GO" id="GO:0000981">
    <property type="term" value="F:DNA-binding transcription factor activity, RNA polymerase II-specific"/>
    <property type="evidence" value="ECO:0007669"/>
    <property type="project" value="TreeGrafter"/>
</dbReference>
<dbReference type="GO" id="GO:0051726">
    <property type="term" value="P:regulation of cell cycle"/>
    <property type="evidence" value="ECO:0007669"/>
    <property type="project" value="InterPro"/>
</dbReference>
<dbReference type="EMBL" id="LSYV01000002">
    <property type="protein sequence ID" value="KXZ56291.1"/>
    <property type="molecule type" value="Genomic_DNA"/>
</dbReference>
<proteinExistence type="inferred from homology"/>
<dbReference type="InterPro" id="IPR014889">
    <property type="entry name" value="Transc_factor_DP_C"/>
</dbReference>
<evidence type="ECO:0000256" key="12">
    <source>
        <dbReference type="SAM" id="MobiDB-lite"/>
    </source>
</evidence>
<dbReference type="OrthoDB" id="552115at2759"/>
<dbReference type="InterPro" id="IPR036388">
    <property type="entry name" value="WH-like_DNA-bd_sf"/>
</dbReference>
<accession>A0A150H2I9</accession>
<sequence length="702" mass="73283">MEEAHQPKAEPTEPGQPGSLGMGHYVQDLQEAGLLEFATEVDFNRLAETPVAGGLPLPRPSPVGFNNPPPQPTLPMDLHQCHMANQASDLATARAAQVLHLARVSLHKLNTSYNPRATGSGGTDNSSKRRKTSRGPDTSGSRSGNKGLRHFSMKVCEKVEAKVRTTYNEVADELVEEMGKIEAANKNGQYDEKNIRRRVYDAINVLMAMNIIQKEKKEITWKGFPKLGNSAVERLRAERQAKIKEDMIEQQQALKRLLDRSSQRGHQGGTQLFLPFILVQAKPEATVEVKISEDLMDVQFEFGNNPFQIHDDSHVLKKMAEHQVRQPPQPPFPVAGGLVLAPWQQPNGAAGPFLARDPLTDAATLQLAVAAAHAQGNALAYGYPPAVMYQQQQQLLQQQQQQQQQQQAGQAAVQPGQAVGAGGAQGQPVALQPGGQPGQQAPNGAVAAQAQGGAEAGAGPGAAPGTTAGQAPAPTQQQLQQLHALQVQIQHQQQLQAHLQMQHHVRAGLPPLALPPLGAPLGHGGGPPHFSLPHPHPLHTGPPPPQPGQMQSLPVPAPLLPPTLQANGMAGPPRLGLPQLPPLQQAGQLPAGLMPMPQIPANLAAALSTAAAPPAPAAAPPPQQPAQAAAAAAAVPPPAAGQGSAPLTHAGGGAAPPAPGPEVNGNSSSLVGLAAQSQPPTHGLPMAQLVVAAPAAAFPLVA</sequence>
<feature type="region of interest" description="Disordered" evidence="12">
    <location>
        <begin position="110"/>
        <end position="149"/>
    </location>
</feature>
<evidence type="ECO:0000256" key="6">
    <source>
        <dbReference type="ARBA" id="ARBA00023054"/>
    </source>
</evidence>
<dbReference type="STRING" id="33097.A0A150H2I9"/>
<feature type="region of interest" description="Disordered" evidence="12">
    <location>
        <begin position="1"/>
        <end position="23"/>
    </location>
</feature>
<feature type="region of interest" description="Disordered" evidence="12">
    <location>
        <begin position="414"/>
        <end position="479"/>
    </location>
</feature>
<dbReference type="InterPro" id="IPR036390">
    <property type="entry name" value="WH_DNA-bd_sf"/>
</dbReference>
<keyword evidence="4" id="KW-0963">Cytoplasm</keyword>
<keyword evidence="7 11" id="KW-0238">DNA-binding</keyword>
<dbReference type="SMART" id="SM01372">
    <property type="entry name" value="E2F_TDP"/>
    <property type="match status" value="1"/>
</dbReference>
<dbReference type="Pfam" id="PF02319">
    <property type="entry name" value="WHD_E2F_TDP"/>
    <property type="match status" value="1"/>
</dbReference>
<evidence type="ECO:0000256" key="8">
    <source>
        <dbReference type="ARBA" id="ARBA00023163"/>
    </source>
</evidence>